<keyword evidence="3" id="KW-1185">Reference proteome</keyword>
<name>A0ABR1QN11_9PEZI</name>
<organism evidence="2 3">
    <name type="scientific">Apiospora aurea</name>
    <dbReference type="NCBI Taxonomy" id="335848"/>
    <lineage>
        <taxon>Eukaryota</taxon>
        <taxon>Fungi</taxon>
        <taxon>Dikarya</taxon>
        <taxon>Ascomycota</taxon>
        <taxon>Pezizomycotina</taxon>
        <taxon>Sordariomycetes</taxon>
        <taxon>Xylariomycetidae</taxon>
        <taxon>Amphisphaeriales</taxon>
        <taxon>Apiosporaceae</taxon>
        <taxon>Apiospora</taxon>
    </lineage>
</organism>
<feature type="compositionally biased region" description="Basic and acidic residues" evidence="1">
    <location>
        <begin position="98"/>
        <end position="110"/>
    </location>
</feature>
<dbReference type="Proteomes" id="UP001391051">
    <property type="component" value="Unassembled WGS sequence"/>
</dbReference>
<reference evidence="2 3" key="1">
    <citation type="submission" date="2023-01" db="EMBL/GenBank/DDBJ databases">
        <title>Analysis of 21 Apiospora genomes using comparative genomics revels a genus with tremendous synthesis potential of carbohydrate active enzymes and secondary metabolites.</title>
        <authorList>
            <person name="Sorensen T."/>
        </authorList>
    </citation>
    <scope>NUCLEOTIDE SEQUENCE [LARGE SCALE GENOMIC DNA]</scope>
    <source>
        <strain evidence="2 3">CBS 24483</strain>
    </source>
</reference>
<protein>
    <submittedName>
        <fullName evidence="2">Uncharacterized protein</fullName>
    </submittedName>
</protein>
<dbReference type="GeneID" id="92073744"/>
<evidence type="ECO:0000313" key="3">
    <source>
        <dbReference type="Proteomes" id="UP001391051"/>
    </source>
</evidence>
<dbReference type="EMBL" id="JAQQWE010000003">
    <property type="protein sequence ID" value="KAK7959606.1"/>
    <property type="molecule type" value="Genomic_DNA"/>
</dbReference>
<proteinExistence type="predicted"/>
<sequence>MDKIQLGSIFWRTMAIGHGLVVIRSLNIYGSDDSSVRSSRGSPRAVDQGMPADMTANMAIHKVLNYSELLQGAQGVAQHTVRPSLGPDHLPNQSLRRSGYDSEARGDHKLGGNQGHLRPHGRGFAPIGGQDTNRAAIPPQPSDDREADRCTAFAEPDEAQSQDKLC</sequence>
<feature type="region of interest" description="Disordered" evidence="1">
    <location>
        <begin position="82"/>
        <end position="166"/>
    </location>
</feature>
<evidence type="ECO:0000256" key="1">
    <source>
        <dbReference type="SAM" id="MobiDB-lite"/>
    </source>
</evidence>
<evidence type="ECO:0000313" key="2">
    <source>
        <dbReference type="EMBL" id="KAK7959606.1"/>
    </source>
</evidence>
<dbReference type="RefSeq" id="XP_066703309.1">
    <property type="nucleotide sequence ID" value="XM_066840682.1"/>
</dbReference>
<accession>A0ABR1QN11</accession>
<gene>
    <name evidence="2" type="ORF">PG986_004460</name>
</gene>
<comment type="caution">
    <text evidence="2">The sequence shown here is derived from an EMBL/GenBank/DDBJ whole genome shotgun (WGS) entry which is preliminary data.</text>
</comment>